<organism evidence="6 7">
    <name type="scientific">Psophocarpus tetragonolobus</name>
    <name type="common">Winged bean</name>
    <name type="synonym">Dolichos tetragonolobus</name>
    <dbReference type="NCBI Taxonomy" id="3891"/>
    <lineage>
        <taxon>Eukaryota</taxon>
        <taxon>Viridiplantae</taxon>
        <taxon>Streptophyta</taxon>
        <taxon>Embryophyta</taxon>
        <taxon>Tracheophyta</taxon>
        <taxon>Spermatophyta</taxon>
        <taxon>Magnoliopsida</taxon>
        <taxon>eudicotyledons</taxon>
        <taxon>Gunneridae</taxon>
        <taxon>Pentapetalae</taxon>
        <taxon>rosids</taxon>
        <taxon>fabids</taxon>
        <taxon>Fabales</taxon>
        <taxon>Fabaceae</taxon>
        <taxon>Papilionoideae</taxon>
        <taxon>50 kb inversion clade</taxon>
        <taxon>NPAAA clade</taxon>
        <taxon>indigoferoid/millettioid clade</taxon>
        <taxon>Phaseoleae</taxon>
        <taxon>Psophocarpus</taxon>
    </lineage>
</organism>
<evidence type="ECO:0000256" key="5">
    <source>
        <dbReference type="SAM" id="Phobius"/>
    </source>
</evidence>
<evidence type="ECO:0000313" key="6">
    <source>
        <dbReference type="EMBL" id="KAK7386626.1"/>
    </source>
</evidence>
<keyword evidence="5" id="KW-1133">Transmembrane helix</keyword>
<reference evidence="6 7" key="1">
    <citation type="submission" date="2024-01" db="EMBL/GenBank/DDBJ databases">
        <title>The genomes of 5 underutilized Papilionoideae crops provide insights into root nodulation and disease resistanc.</title>
        <authorList>
            <person name="Jiang F."/>
        </authorList>
    </citation>
    <scope>NUCLEOTIDE SEQUENCE [LARGE SCALE GENOMIC DNA]</scope>
    <source>
        <strain evidence="6">DUOXIRENSHENG_FW03</strain>
        <tissue evidence="6">Leaves</tissue>
    </source>
</reference>
<keyword evidence="7" id="KW-1185">Reference proteome</keyword>
<gene>
    <name evidence="6" type="ORF">VNO78_26960</name>
</gene>
<keyword evidence="3" id="KW-0689">Ribosomal protein</keyword>
<proteinExistence type="inferred from homology"/>
<dbReference type="Proteomes" id="UP001386955">
    <property type="component" value="Unassembled WGS sequence"/>
</dbReference>
<sequence>MEYVLSILLLQFCQNKVSSLEHNRKVMLGYLLCILSLLMCLWLEVKYQQSRMKVVTAYLLAVLGGNSSPSSNDIKNILAAGDI</sequence>
<comment type="subunit">
    <text evidence="2">P1 and P2 exist as dimers at the large ribosomal subunit.</text>
</comment>
<evidence type="ECO:0000256" key="1">
    <source>
        <dbReference type="ARBA" id="ARBA00005436"/>
    </source>
</evidence>
<dbReference type="GO" id="GO:0005840">
    <property type="term" value="C:ribosome"/>
    <property type="evidence" value="ECO:0007669"/>
    <property type="project" value="UniProtKB-KW"/>
</dbReference>
<dbReference type="AlphaFoldDB" id="A0AAN9XAE9"/>
<evidence type="ECO:0000313" key="7">
    <source>
        <dbReference type="Proteomes" id="UP001386955"/>
    </source>
</evidence>
<comment type="caution">
    <text evidence="6">The sequence shown here is derived from an EMBL/GenBank/DDBJ whole genome shotgun (WGS) entry which is preliminary data.</text>
</comment>
<dbReference type="GO" id="GO:1990904">
    <property type="term" value="C:ribonucleoprotein complex"/>
    <property type="evidence" value="ECO:0007669"/>
    <property type="project" value="UniProtKB-KW"/>
</dbReference>
<comment type="similarity">
    <text evidence="1">Belongs to the eukaryotic ribosomal protein P1/P2 family.</text>
</comment>
<evidence type="ECO:0000256" key="3">
    <source>
        <dbReference type="ARBA" id="ARBA00022980"/>
    </source>
</evidence>
<keyword evidence="5" id="KW-0812">Transmembrane</keyword>
<feature type="transmembrane region" description="Helical" evidence="5">
    <location>
        <begin position="29"/>
        <end position="45"/>
    </location>
</feature>
<keyword evidence="5" id="KW-0472">Membrane</keyword>
<dbReference type="InterPro" id="IPR038716">
    <property type="entry name" value="P1/P2_N_sf"/>
</dbReference>
<evidence type="ECO:0000256" key="2">
    <source>
        <dbReference type="ARBA" id="ARBA00011266"/>
    </source>
</evidence>
<protein>
    <submittedName>
        <fullName evidence="6">Uncharacterized protein</fullName>
    </submittedName>
</protein>
<dbReference type="EMBL" id="JAYMYS010000007">
    <property type="protein sequence ID" value="KAK7386626.1"/>
    <property type="molecule type" value="Genomic_DNA"/>
</dbReference>
<name>A0AAN9XAE9_PSOTE</name>
<keyword evidence="4" id="KW-0687">Ribonucleoprotein</keyword>
<evidence type="ECO:0000256" key="4">
    <source>
        <dbReference type="ARBA" id="ARBA00023274"/>
    </source>
</evidence>
<accession>A0AAN9XAE9</accession>
<dbReference type="Gene3D" id="1.10.10.1410">
    <property type="match status" value="1"/>
</dbReference>